<dbReference type="Proteomes" id="UP000294847">
    <property type="component" value="Chromosome 5"/>
</dbReference>
<evidence type="ECO:0000313" key="2">
    <source>
        <dbReference type="Proteomes" id="UP000294847"/>
    </source>
</evidence>
<dbReference type="AlphaFoldDB" id="A0A4V1C7G0"/>
<dbReference type="EMBL" id="CP034208">
    <property type="protein sequence ID" value="QBZ63258.1"/>
    <property type="molecule type" value="Genomic_DNA"/>
</dbReference>
<accession>A0A4V1C7G0</accession>
<name>A0A4V1C7G0_PYROR</name>
<gene>
    <name evidence="1" type="ORF">PoMZ_12155</name>
</gene>
<organism evidence="1 2">
    <name type="scientific">Pyricularia oryzae</name>
    <name type="common">Rice blast fungus</name>
    <name type="synonym">Magnaporthe oryzae</name>
    <dbReference type="NCBI Taxonomy" id="318829"/>
    <lineage>
        <taxon>Eukaryota</taxon>
        <taxon>Fungi</taxon>
        <taxon>Dikarya</taxon>
        <taxon>Ascomycota</taxon>
        <taxon>Pezizomycotina</taxon>
        <taxon>Sordariomycetes</taxon>
        <taxon>Sordariomycetidae</taxon>
        <taxon>Magnaporthales</taxon>
        <taxon>Pyriculariaceae</taxon>
        <taxon>Pyricularia</taxon>
    </lineage>
</organism>
<proteinExistence type="predicted"/>
<reference evidence="1 2" key="1">
    <citation type="journal article" date="2019" name="Mol. Biol. Evol.">
        <title>Blast fungal genomes show frequent chromosomal changes, gene gains and losses, and effector gene turnover.</title>
        <authorList>
            <person name="Gomez Luciano L.B."/>
            <person name="Jason Tsai I."/>
            <person name="Chuma I."/>
            <person name="Tosa Y."/>
            <person name="Chen Y.H."/>
            <person name="Li J.Y."/>
            <person name="Li M.Y."/>
            <person name="Jade Lu M.Y."/>
            <person name="Nakayashiki H."/>
            <person name="Li W.H."/>
        </authorList>
    </citation>
    <scope>NUCLEOTIDE SEQUENCE [LARGE SCALE GENOMIC DNA]</scope>
    <source>
        <strain evidence="1">MZ5-1-6</strain>
    </source>
</reference>
<sequence>MKLRNRLGLGPLSSMEAIKIPEKACERVQGKGKVADGHPITTHKPRCILIQAQHAGFRSTGGRILNNDQLSGSEGHCVVATAPTLVVSEIHL</sequence>
<protein>
    <submittedName>
        <fullName evidence="1">Uncharacterized protein</fullName>
    </submittedName>
</protein>
<evidence type="ECO:0000313" key="1">
    <source>
        <dbReference type="EMBL" id="QBZ63258.1"/>
    </source>
</evidence>